<gene>
    <name evidence="2" type="ORF">DFR70_12750</name>
</gene>
<dbReference type="AlphaFoldDB" id="A0A318KAK2"/>
<keyword evidence="3" id="KW-1185">Reference proteome</keyword>
<dbReference type="InterPro" id="IPR000182">
    <property type="entry name" value="GNAT_dom"/>
</dbReference>
<reference evidence="2 3" key="1">
    <citation type="submission" date="2018-05" db="EMBL/GenBank/DDBJ databases">
        <title>Genomic Encyclopedia of Type Strains, Phase IV (KMG-IV): sequencing the most valuable type-strain genomes for metagenomic binning, comparative biology and taxonomic classification.</title>
        <authorList>
            <person name="Goeker M."/>
        </authorList>
    </citation>
    <scope>NUCLEOTIDE SEQUENCE [LARGE SCALE GENOMIC DNA]</scope>
    <source>
        <strain evidence="2 3">DSM 44704</strain>
    </source>
</reference>
<accession>A0A318KAK2</accession>
<feature type="domain" description="N-acetyltransferase" evidence="1">
    <location>
        <begin position="5"/>
        <end position="187"/>
    </location>
</feature>
<dbReference type="Pfam" id="PF00583">
    <property type="entry name" value="Acetyltransf_1"/>
    <property type="match status" value="1"/>
</dbReference>
<dbReference type="EMBL" id="QJKF01000027">
    <property type="protein sequence ID" value="PXX53439.1"/>
    <property type="molecule type" value="Genomic_DNA"/>
</dbReference>
<dbReference type="PROSITE" id="PS51186">
    <property type="entry name" value="GNAT"/>
    <property type="match status" value="1"/>
</dbReference>
<dbReference type="Proteomes" id="UP000247569">
    <property type="component" value="Unassembled WGS sequence"/>
</dbReference>
<protein>
    <submittedName>
        <fullName evidence="2">Acetyltransferase (GNAT) family protein</fullName>
    </submittedName>
</protein>
<name>A0A318KAK2_9NOCA</name>
<evidence type="ECO:0000313" key="3">
    <source>
        <dbReference type="Proteomes" id="UP000247569"/>
    </source>
</evidence>
<keyword evidence="2" id="KW-0808">Transferase</keyword>
<proteinExistence type="predicted"/>
<dbReference type="GO" id="GO:0016747">
    <property type="term" value="F:acyltransferase activity, transferring groups other than amino-acyl groups"/>
    <property type="evidence" value="ECO:0007669"/>
    <property type="project" value="InterPro"/>
</dbReference>
<dbReference type="InterPro" id="IPR016181">
    <property type="entry name" value="Acyl_CoA_acyltransferase"/>
</dbReference>
<organism evidence="2 3">
    <name type="scientific">Nocardia tenerifensis</name>
    <dbReference type="NCBI Taxonomy" id="228006"/>
    <lineage>
        <taxon>Bacteria</taxon>
        <taxon>Bacillati</taxon>
        <taxon>Actinomycetota</taxon>
        <taxon>Actinomycetes</taxon>
        <taxon>Mycobacteriales</taxon>
        <taxon>Nocardiaceae</taxon>
        <taxon>Nocardia</taxon>
    </lineage>
</organism>
<dbReference type="SUPFAM" id="SSF55729">
    <property type="entry name" value="Acyl-CoA N-acyltransferases (Nat)"/>
    <property type="match status" value="1"/>
</dbReference>
<dbReference type="Gene3D" id="3.40.630.30">
    <property type="match status" value="1"/>
</dbReference>
<evidence type="ECO:0000313" key="2">
    <source>
        <dbReference type="EMBL" id="PXX53439.1"/>
    </source>
</evidence>
<comment type="caution">
    <text evidence="2">The sequence shown here is derived from an EMBL/GenBank/DDBJ whole genome shotgun (WGS) entry which is preliminary data.</text>
</comment>
<sequence>MPNDVVLQRFTGEQAKEIRDTIADVHARGYADAIATGDPFESTEAFMQRFEKYSLNPGFSMILGTIDDEAVGQAFGWPLAAGTPWWTRLVLAPGQPPHEEFTAEDGTRTFALSELMVDKKRHGQGIGGILFRALLAGRREPRVTWMVNPANTNAYAIYRHWGAQRVGNLRPGPTPQFDVLVLVNRWQ</sequence>
<evidence type="ECO:0000259" key="1">
    <source>
        <dbReference type="PROSITE" id="PS51186"/>
    </source>
</evidence>